<dbReference type="NCBIfam" id="NF037995">
    <property type="entry name" value="TRAP_S1"/>
    <property type="match status" value="1"/>
</dbReference>
<protein>
    <submittedName>
        <fullName evidence="3">TRAP-type C4-dicarboxylate transport system substrate-binding protein</fullName>
    </submittedName>
</protein>
<dbReference type="InterPro" id="IPR038404">
    <property type="entry name" value="TRAP_DctP_sf"/>
</dbReference>
<name>A0A2W7ITF4_9PROT</name>
<organism evidence="3 4">
    <name type="scientific">Humitalea rosea</name>
    <dbReference type="NCBI Taxonomy" id="990373"/>
    <lineage>
        <taxon>Bacteria</taxon>
        <taxon>Pseudomonadati</taxon>
        <taxon>Pseudomonadota</taxon>
        <taxon>Alphaproteobacteria</taxon>
        <taxon>Acetobacterales</taxon>
        <taxon>Roseomonadaceae</taxon>
        <taxon>Humitalea</taxon>
    </lineage>
</organism>
<dbReference type="Gene3D" id="3.40.190.170">
    <property type="entry name" value="Bacterial extracellular solute-binding protein, family 7"/>
    <property type="match status" value="1"/>
</dbReference>
<evidence type="ECO:0000313" key="4">
    <source>
        <dbReference type="Proteomes" id="UP000249688"/>
    </source>
</evidence>
<keyword evidence="4" id="KW-1185">Reference proteome</keyword>
<evidence type="ECO:0000256" key="1">
    <source>
        <dbReference type="ARBA" id="ARBA00022729"/>
    </source>
</evidence>
<dbReference type="RefSeq" id="WP_111396095.1">
    <property type="nucleotide sequence ID" value="NZ_QKYU01000001.1"/>
</dbReference>
<accession>A0A2W7ITF4</accession>
<dbReference type="PANTHER" id="PTHR33376">
    <property type="match status" value="1"/>
</dbReference>
<dbReference type="Proteomes" id="UP000249688">
    <property type="component" value="Unassembled WGS sequence"/>
</dbReference>
<proteinExistence type="predicted"/>
<evidence type="ECO:0000313" key="3">
    <source>
        <dbReference type="EMBL" id="PZW50794.1"/>
    </source>
</evidence>
<dbReference type="OrthoDB" id="9783941at2"/>
<dbReference type="GO" id="GO:0055085">
    <property type="term" value="P:transmembrane transport"/>
    <property type="evidence" value="ECO:0007669"/>
    <property type="project" value="InterPro"/>
</dbReference>
<feature type="chain" id="PRO_5016149622" evidence="2">
    <location>
        <begin position="24"/>
        <end position="325"/>
    </location>
</feature>
<dbReference type="PANTHER" id="PTHR33376:SF4">
    <property type="entry name" value="SIALIC ACID-BINDING PERIPLASMIC PROTEIN SIAP"/>
    <property type="match status" value="1"/>
</dbReference>
<gene>
    <name evidence="3" type="ORF">C8P66_1017</name>
</gene>
<keyword evidence="1 2" id="KW-0732">Signal</keyword>
<dbReference type="EMBL" id="QKYU01000001">
    <property type="protein sequence ID" value="PZW50794.1"/>
    <property type="molecule type" value="Genomic_DNA"/>
</dbReference>
<dbReference type="Pfam" id="PF03480">
    <property type="entry name" value="DctP"/>
    <property type="match status" value="1"/>
</dbReference>
<feature type="signal peptide" evidence="2">
    <location>
        <begin position="1"/>
        <end position="23"/>
    </location>
</feature>
<reference evidence="3 4" key="1">
    <citation type="submission" date="2018-06" db="EMBL/GenBank/DDBJ databases">
        <title>Genomic Encyclopedia of Archaeal and Bacterial Type Strains, Phase II (KMG-II): from individual species to whole genera.</title>
        <authorList>
            <person name="Goeker M."/>
        </authorList>
    </citation>
    <scope>NUCLEOTIDE SEQUENCE [LARGE SCALE GENOMIC DNA]</scope>
    <source>
        <strain evidence="3 4">DSM 24525</strain>
    </source>
</reference>
<evidence type="ECO:0000256" key="2">
    <source>
        <dbReference type="SAM" id="SignalP"/>
    </source>
</evidence>
<sequence length="325" mass="33157">MIPRRALAGLAPALLLKSGAVRAATASWTIATEYPPTSLPGEGITAFAETVTRSGALTVLAAHSAPGGLRSAGMPAAVLDGRVAAADAFAGQLATAMPLLGLFGLPFLTASAADAWRLWTLARGQVDALLTARGLRLLYATPWPPAGLWSRRPVTTPAELAGLRLRTFDAASTATFKAAGADAQAISFADALPRLRAGDLDAVLSSGDGGAGARLWEVLPNFTPLDWAWPLSLAFCGRTALAALEEPARQAVLGAAGETEGRQWRAMDTRLEENATRMAAAGVAMQTPGPALVAVLRTAAGPVVDAWAAAAGPEGGALLAAARGR</sequence>
<dbReference type="InterPro" id="IPR018389">
    <property type="entry name" value="DctP_fam"/>
</dbReference>
<comment type="caution">
    <text evidence="3">The sequence shown here is derived from an EMBL/GenBank/DDBJ whole genome shotgun (WGS) entry which is preliminary data.</text>
</comment>
<dbReference type="AlphaFoldDB" id="A0A2W7ITF4"/>